<sequence length="140" mass="16482">MKKNDSFEKAHINKEILMKDEQTNAWYYEDHITAIVKRAEKEGAFENLSGYGKPLKLDENLVYNPLKQLHKTMKDNNILPNWIRLGKEIDQLLADLETYESEYNIRKTVESINKKVTEHNFSCPPSAQRRKVILETYLKP</sequence>
<accession>A0A235FCX5</accession>
<dbReference type="OrthoDB" id="9798476at2"/>
<organism evidence="2 3">
    <name type="scientific">Fictibacillus aquaticus</name>
    <dbReference type="NCBI Taxonomy" id="2021314"/>
    <lineage>
        <taxon>Bacteria</taxon>
        <taxon>Bacillati</taxon>
        <taxon>Bacillota</taxon>
        <taxon>Bacilli</taxon>
        <taxon>Bacillales</taxon>
        <taxon>Fictibacillaceae</taxon>
        <taxon>Fictibacillus</taxon>
    </lineage>
</organism>
<dbReference type="EMBL" id="NOII01000001">
    <property type="protein sequence ID" value="OYD59176.1"/>
    <property type="molecule type" value="Genomic_DNA"/>
</dbReference>
<reference evidence="2 3" key="1">
    <citation type="submission" date="2017-07" db="EMBL/GenBank/DDBJ databases">
        <title>Fictibacillus sp. nov. GDSW-R2A3 Genome sequencing and assembly.</title>
        <authorList>
            <person name="Mayilraj S."/>
        </authorList>
    </citation>
    <scope>NUCLEOTIDE SEQUENCE [LARGE SCALE GENOMIC DNA]</scope>
    <source>
        <strain evidence="2 3">GDSW-R2A3</strain>
    </source>
</reference>
<comment type="caution">
    <text evidence="2">The sequence shown here is derived from an EMBL/GenBank/DDBJ whole genome shotgun (WGS) entry which is preliminary data.</text>
</comment>
<dbReference type="InterPro" id="IPR052573">
    <property type="entry name" value="DnaJ_C_subfamily_28"/>
</dbReference>
<keyword evidence="3" id="KW-1185">Reference proteome</keyword>
<gene>
    <name evidence="2" type="ORF">CGZ90_04570</name>
</gene>
<dbReference type="PANTHER" id="PTHR39158:SF1">
    <property type="entry name" value="DNAJ HOMOLOG SUBFAMILY C MEMBER 28"/>
    <property type="match status" value="1"/>
</dbReference>
<proteinExistence type="predicted"/>
<dbReference type="InterPro" id="IPR018961">
    <property type="entry name" value="DnaJ_homolog_subfam-C_membr-28"/>
</dbReference>
<dbReference type="AlphaFoldDB" id="A0A235FCX5"/>
<dbReference type="Pfam" id="PF09350">
    <property type="entry name" value="DJC28_CD"/>
    <property type="match status" value="1"/>
</dbReference>
<protein>
    <submittedName>
        <fullName evidence="2">Enterochelin esterase</fullName>
    </submittedName>
</protein>
<evidence type="ECO:0000313" key="3">
    <source>
        <dbReference type="Proteomes" id="UP000215059"/>
    </source>
</evidence>
<dbReference type="Proteomes" id="UP000215059">
    <property type="component" value="Unassembled WGS sequence"/>
</dbReference>
<name>A0A235FCX5_9BACL</name>
<dbReference type="PANTHER" id="PTHR39158">
    <property type="entry name" value="OS08G0560600 PROTEIN"/>
    <property type="match status" value="1"/>
</dbReference>
<evidence type="ECO:0000313" key="2">
    <source>
        <dbReference type="EMBL" id="OYD59176.1"/>
    </source>
</evidence>
<evidence type="ECO:0000259" key="1">
    <source>
        <dbReference type="Pfam" id="PF09350"/>
    </source>
</evidence>
<feature type="domain" description="DnaJ homologue subfamily C member 28 conserved" evidence="1">
    <location>
        <begin position="36"/>
        <end position="96"/>
    </location>
</feature>